<comment type="caution">
    <text evidence="3">The sequence shown here is derived from an EMBL/GenBank/DDBJ whole genome shotgun (WGS) entry which is preliminary data.</text>
</comment>
<dbReference type="InterPro" id="IPR036812">
    <property type="entry name" value="NAD(P)_OxRdtase_dom_sf"/>
</dbReference>
<evidence type="ECO:0000256" key="1">
    <source>
        <dbReference type="ARBA" id="ARBA00023002"/>
    </source>
</evidence>
<dbReference type="Pfam" id="PF00248">
    <property type="entry name" value="Aldo_ket_red"/>
    <property type="match status" value="1"/>
</dbReference>
<dbReference type="Proteomes" id="UP000542674">
    <property type="component" value="Unassembled WGS sequence"/>
</dbReference>
<dbReference type="AlphaFoldDB" id="A0A7W7T359"/>
<evidence type="ECO:0000313" key="3">
    <source>
        <dbReference type="EMBL" id="MBB4965694.1"/>
    </source>
</evidence>
<accession>A0A7W7T359</accession>
<dbReference type="PANTHER" id="PTHR43364:SF4">
    <property type="entry name" value="NAD(P)-LINKED OXIDOREDUCTASE SUPERFAMILY PROTEIN"/>
    <property type="match status" value="1"/>
</dbReference>
<dbReference type="Gene3D" id="3.20.20.100">
    <property type="entry name" value="NADP-dependent oxidoreductase domain"/>
    <property type="match status" value="1"/>
</dbReference>
<organism evidence="3 4">
    <name type="scientific">Saccharothrix violaceirubra</name>
    <dbReference type="NCBI Taxonomy" id="413306"/>
    <lineage>
        <taxon>Bacteria</taxon>
        <taxon>Bacillati</taxon>
        <taxon>Actinomycetota</taxon>
        <taxon>Actinomycetes</taxon>
        <taxon>Pseudonocardiales</taxon>
        <taxon>Pseudonocardiaceae</taxon>
        <taxon>Saccharothrix</taxon>
    </lineage>
</organism>
<sequence length="321" mass="34797">MGEASRVPVRQLGPGGPQVPLFGLGSWNTWDRMEFDDAVALLRRAVEAGATLFDVAHYNFGPHAEQARTDIIFGEVVRAAGLARADYHLCGKLWLWEYPTTTFESQMTTSLERIGVEKADSVVVGDYMSPPDIPAVVTDVNDQIAKGRFDVWGVNNWVAKDLEAALAFADKEGLTPPSFAQLKYSIARRTMAEGEYYGEYFKSGKLALQASDVFEGGILAGRKFPERKIGADPGGIRDAIREAADKVAEIAARHDATAAQVAIAFCLANPAVANVLFGVSRIGQLEDNLGAIELAAAHGEELRTELEPLWTDRGVNADGSW</sequence>
<reference evidence="3 4" key="1">
    <citation type="submission" date="2020-08" db="EMBL/GenBank/DDBJ databases">
        <title>Sequencing the genomes of 1000 actinobacteria strains.</title>
        <authorList>
            <person name="Klenk H.-P."/>
        </authorList>
    </citation>
    <scope>NUCLEOTIDE SEQUENCE [LARGE SCALE GENOMIC DNA]</scope>
    <source>
        <strain evidence="3 4">DSM 45084</strain>
    </source>
</reference>
<dbReference type="PANTHER" id="PTHR43364">
    <property type="entry name" value="NADH-SPECIFIC METHYLGLYOXAL REDUCTASE-RELATED"/>
    <property type="match status" value="1"/>
</dbReference>
<name>A0A7W7T359_9PSEU</name>
<dbReference type="EMBL" id="JACHJS010000001">
    <property type="protein sequence ID" value="MBB4965694.1"/>
    <property type="molecule type" value="Genomic_DNA"/>
</dbReference>
<dbReference type="SUPFAM" id="SSF51430">
    <property type="entry name" value="NAD(P)-linked oxidoreductase"/>
    <property type="match status" value="1"/>
</dbReference>
<evidence type="ECO:0000313" key="4">
    <source>
        <dbReference type="Proteomes" id="UP000542674"/>
    </source>
</evidence>
<evidence type="ECO:0000259" key="2">
    <source>
        <dbReference type="Pfam" id="PF00248"/>
    </source>
</evidence>
<gene>
    <name evidence="3" type="ORF">F4559_003053</name>
</gene>
<keyword evidence="1" id="KW-0560">Oxidoreductase</keyword>
<dbReference type="RefSeq" id="WP_184669338.1">
    <property type="nucleotide sequence ID" value="NZ_BAABAI010000029.1"/>
</dbReference>
<protein>
    <submittedName>
        <fullName evidence="3">Aryl-alcohol dehydrogenase-like predicted oxidoreductase</fullName>
    </submittedName>
</protein>
<dbReference type="InterPro" id="IPR050523">
    <property type="entry name" value="AKR_Detox_Biosynth"/>
</dbReference>
<feature type="domain" description="NADP-dependent oxidoreductase" evidence="2">
    <location>
        <begin position="23"/>
        <end position="294"/>
    </location>
</feature>
<dbReference type="GO" id="GO:0016491">
    <property type="term" value="F:oxidoreductase activity"/>
    <property type="evidence" value="ECO:0007669"/>
    <property type="project" value="UniProtKB-KW"/>
</dbReference>
<dbReference type="InterPro" id="IPR023210">
    <property type="entry name" value="NADP_OxRdtase_dom"/>
</dbReference>
<keyword evidence="4" id="KW-1185">Reference proteome</keyword>
<proteinExistence type="predicted"/>
<dbReference type="GO" id="GO:0005829">
    <property type="term" value="C:cytosol"/>
    <property type="evidence" value="ECO:0007669"/>
    <property type="project" value="TreeGrafter"/>
</dbReference>